<dbReference type="PRINTS" id="PR00339">
    <property type="entry name" value="PCNACYCLIN"/>
</dbReference>
<dbReference type="NCBIfam" id="TIGR00590">
    <property type="entry name" value="pcna"/>
    <property type="match status" value="1"/>
</dbReference>
<dbReference type="Proteomes" id="UP000054558">
    <property type="component" value="Unassembled WGS sequence"/>
</dbReference>
<comment type="similarity">
    <text evidence="1 4">Belongs to the PCNA family.</text>
</comment>
<accession>A0A1Y1IIK7</accession>
<dbReference type="InterPro" id="IPR045420">
    <property type="entry name" value="DUF5901"/>
</dbReference>
<organism evidence="8 9">
    <name type="scientific">Klebsormidium nitens</name>
    <name type="common">Green alga</name>
    <name type="synonym">Ulothrix nitens</name>
    <dbReference type="NCBI Taxonomy" id="105231"/>
    <lineage>
        <taxon>Eukaryota</taxon>
        <taxon>Viridiplantae</taxon>
        <taxon>Streptophyta</taxon>
        <taxon>Klebsormidiophyceae</taxon>
        <taxon>Klebsormidiales</taxon>
        <taxon>Klebsormidiaceae</taxon>
        <taxon>Klebsormidium</taxon>
    </lineage>
</organism>
<name>A0A1Y1IIK7_KLENI</name>
<dbReference type="InterPro" id="IPR022649">
    <property type="entry name" value="Pr_cel_nuc_antig_C"/>
</dbReference>
<dbReference type="GO" id="GO:0030337">
    <property type="term" value="F:DNA polymerase processivity factor activity"/>
    <property type="evidence" value="ECO:0000318"/>
    <property type="project" value="GO_Central"/>
</dbReference>
<dbReference type="InterPro" id="IPR022648">
    <property type="entry name" value="Pr_cel_nuc_antig_N"/>
</dbReference>
<evidence type="ECO:0000313" key="9">
    <source>
        <dbReference type="Proteomes" id="UP000054558"/>
    </source>
</evidence>
<keyword evidence="3" id="KW-0539">Nucleus</keyword>
<dbReference type="SUPFAM" id="SSF55979">
    <property type="entry name" value="DNA clamp"/>
    <property type="match status" value="2"/>
</dbReference>
<dbReference type="Pfam" id="PF19254">
    <property type="entry name" value="DUF5901"/>
    <property type="match status" value="1"/>
</dbReference>
<dbReference type="InterPro" id="IPR000730">
    <property type="entry name" value="Pr_cel_nuc_antig"/>
</dbReference>
<feature type="domain" description="Proliferating cell nuclear antigen PCNA N-terminal" evidence="5">
    <location>
        <begin position="12"/>
        <end position="133"/>
    </location>
</feature>
<evidence type="ECO:0000256" key="1">
    <source>
        <dbReference type="ARBA" id="ARBA00010462"/>
    </source>
</evidence>
<dbReference type="Pfam" id="PF00705">
    <property type="entry name" value="PCNA_N"/>
    <property type="match status" value="1"/>
</dbReference>
<protein>
    <recommendedName>
        <fullName evidence="3">DNA sliding clamp PCNA</fullName>
    </recommendedName>
</protein>
<feature type="domain" description="DUF5901" evidence="7">
    <location>
        <begin position="247"/>
        <end position="646"/>
    </location>
</feature>
<dbReference type="AlphaFoldDB" id="A0A1Y1IIK7"/>
<dbReference type="EMBL" id="DF237626">
    <property type="protein sequence ID" value="GAQ90710.1"/>
    <property type="molecule type" value="Genomic_DNA"/>
</dbReference>
<dbReference type="CDD" id="cd00577">
    <property type="entry name" value="PCNA"/>
    <property type="match status" value="1"/>
</dbReference>
<dbReference type="PANTHER" id="PTHR11352:SF0">
    <property type="entry name" value="PROLIFERATING CELL NUCLEAR ANTIGEN"/>
    <property type="match status" value="1"/>
</dbReference>
<keyword evidence="2 4" id="KW-0238">DNA-binding</keyword>
<gene>
    <name evidence="8" type="ORF">KFL_006770030</name>
</gene>
<dbReference type="Gene3D" id="3.70.10.10">
    <property type="match status" value="1"/>
</dbReference>
<dbReference type="GO" id="GO:0006275">
    <property type="term" value="P:regulation of DNA replication"/>
    <property type="evidence" value="ECO:0007669"/>
    <property type="project" value="InterPro"/>
</dbReference>
<keyword evidence="4" id="KW-0235">DNA replication</keyword>
<dbReference type="GO" id="GO:0006272">
    <property type="term" value="P:leading strand elongation"/>
    <property type="evidence" value="ECO:0000318"/>
    <property type="project" value="GO_Central"/>
</dbReference>
<evidence type="ECO:0000256" key="3">
    <source>
        <dbReference type="RuleBase" id="RU000641"/>
    </source>
</evidence>
<evidence type="ECO:0000259" key="5">
    <source>
        <dbReference type="Pfam" id="PF00705"/>
    </source>
</evidence>
<dbReference type="InterPro" id="IPR046938">
    <property type="entry name" value="DNA_clamp_sf"/>
</dbReference>
<evidence type="ECO:0000259" key="7">
    <source>
        <dbReference type="Pfam" id="PF19254"/>
    </source>
</evidence>
<proteinExistence type="inferred from homology"/>
<dbReference type="GO" id="GO:0003677">
    <property type="term" value="F:DNA binding"/>
    <property type="evidence" value="ECO:0007669"/>
    <property type="project" value="UniProtKB-KW"/>
</dbReference>
<evidence type="ECO:0000256" key="2">
    <source>
        <dbReference type="ARBA" id="ARBA00023125"/>
    </source>
</evidence>
<sequence>MEPDRARYPLHIKTVQGSSLKGLFEVLKELLNDVNVVVNQSGIKILAMDSAQVTLCHCLLEAQNFEVFHCPETVVIGLNVQNLYKLLKTVSSQDTLTLQIESDSPNDLEIIIQNSEKKSKTFFKLRLLDIDDDRLKVPNVEMTTCITMASVDFQRLIRDMLTVGSVLRVRVKKREVIFETSGDFASQRTILETSEDTKVNESDDEIDLSFSLKLLSLFSKASTLSTTCSLWLQADFPLIVQEMGTIDDVQFLLENSVEETYLFIVDSGTRDRTIYPEPNLYAVTFDSPFQNVIGIDIIDGTIPRTQYAVDTACNKLCIDYGTGPVTVELTTGDHTDTSLVSDVNARLAALPGCTVTARSVSTPPELKNLITFTAPNIPFHIIADERSTVKPVLGFDEYAARHKYLGDRFACKDPLNAPAIYTSVAKDPMPATTFSTQESAEDVISFADPSSPTTRRLIAIRFSPTQSGLIDSITLACNVVAPSSGTVTFYLASDDEVESAPGAPICPPVSMPAREFGDYGRTTLRFSSEMGLTVGRNAWLVVSGGRASDGLYAGSSGNALAKASSDGGGSWSTIPGGLIPLMSVQVIQSTQTITGPGILNLVGDSYCMLRCDEIESHTIRSRAFEKYTFGLARFTLAVVGFAQSHVQRVL</sequence>
<comment type="subcellular location">
    <subcellularLocation>
        <location evidence="3">Nucleus</location>
    </subcellularLocation>
</comment>
<dbReference type="PANTHER" id="PTHR11352">
    <property type="entry name" value="PROLIFERATING CELL NUCLEAR ANTIGEN"/>
    <property type="match status" value="1"/>
</dbReference>
<evidence type="ECO:0000313" key="8">
    <source>
        <dbReference type="EMBL" id="GAQ90710.1"/>
    </source>
</evidence>
<dbReference type="GO" id="GO:0043626">
    <property type="term" value="C:PCNA complex"/>
    <property type="evidence" value="ECO:0000318"/>
    <property type="project" value="GO_Central"/>
</dbReference>
<dbReference type="GO" id="GO:0019985">
    <property type="term" value="P:translesion synthesis"/>
    <property type="evidence" value="ECO:0000318"/>
    <property type="project" value="GO_Central"/>
</dbReference>
<dbReference type="Pfam" id="PF02747">
    <property type="entry name" value="PCNA_C"/>
    <property type="match status" value="1"/>
</dbReference>
<evidence type="ECO:0000256" key="4">
    <source>
        <dbReference type="RuleBase" id="RU003671"/>
    </source>
</evidence>
<dbReference type="STRING" id="105231.A0A1Y1IIK7"/>
<dbReference type="OrthoDB" id="534348at2759"/>
<reference evidence="8 9" key="1">
    <citation type="journal article" date="2014" name="Nat. Commun.">
        <title>Klebsormidium flaccidum genome reveals primary factors for plant terrestrial adaptation.</title>
        <authorList>
            <person name="Hori K."/>
            <person name="Maruyama F."/>
            <person name="Fujisawa T."/>
            <person name="Togashi T."/>
            <person name="Yamamoto N."/>
            <person name="Seo M."/>
            <person name="Sato S."/>
            <person name="Yamada T."/>
            <person name="Mori H."/>
            <person name="Tajima N."/>
            <person name="Moriyama T."/>
            <person name="Ikeuchi M."/>
            <person name="Watanabe M."/>
            <person name="Wada H."/>
            <person name="Kobayashi K."/>
            <person name="Saito M."/>
            <person name="Masuda T."/>
            <person name="Sasaki-Sekimoto Y."/>
            <person name="Mashiguchi K."/>
            <person name="Awai K."/>
            <person name="Shimojima M."/>
            <person name="Masuda S."/>
            <person name="Iwai M."/>
            <person name="Nobusawa T."/>
            <person name="Narise T."/>
            <person name="Kondo S."/>
            <person name="Saito H."/>
            <person name="Sato R."/>
            <person name="Murakawa M."/>
            <person name="Ihara Y."/>
            <person name="Oshima-Yamada Y."/>
            <person name="Ohtaka K."/>
            <person name="Satoh M."/>
            <person name="Sonobe K."/>
            <person name="Ishii M."/>
            <person name="Ohtani R."/>
            <person name="Kanamori-Sato M."/>
            <person name="Honoki R."/>
            <person name="Miyazaki D."/>
            <person name="Mochizuki H."/>
            <person name="Umetsu J."/>
            <person name="Higashi K."/>
            <person name="Shibata D."/>
            <person name="Kamiya Y."/>
            <person name="Sato N."/>
            <person name="Nakamura Y."/>
            <person name="Tabata S."/>
            <person name="Ida S."/>
            <person name="Kurokawa K."/>
            <person name="Ohta H."/>
        </authorList>
    </citation>
    <scope>NUCLEOTIDE SEQUENCE [LARGE SCALE GENOMIC DNA]</scope>
    <source>
        <strain evidence="8 9">NIES-2285</strain>
    </source>
</reference>
<keyword evidence="9" id="KW-1185">Reference proteome</keyword>
<dbReference type="GO" id="GO:0006298">
    <property type="term" value="P:mismatch repair"/>
    <property type="evidence" value="ECO:0000318"/>
    <property type="project" value="GO_Central"/>
</dbReference>
<evidence type="ECO:0000259" key="6">
    <source>
        <dbReference type="Pfam" id="PF02747"/>
    </source>
</evidence>
<feature type="domain" description="Proliferating cell nuclear antigen PCNA C-terminal" evidence="6">
    <location>
        <begin position="136"/>
        <end position="241"/>
    </location>
</feature>
<comment type="function">
    <text evidence="3">This protein is an auxiliary protein of DNA polymerase delta and is involved in the control of eukaryotic DNA replication by increasing the polymerase's processivity during elongation of the leading strand.</text>
</comment>